<dbReference type="Gene3D" id="1.20.1090.10">
    <property type="entry name" value="Dehydroquinate synthase-like - alpha domain"/>
    <property type="match status" value="1"/>
</dbReference>
<evidence type="ECO:0000256" key="2">
    <source>
        <dbReference type="ARBA" id="ARBA00004173"/>
    </source>
</evidence>
<evidence type="ECO:0000256" key="4">
    <source>
        <dbReference type="ARBA" id="ARBA00013182"/>
    </source>
</evidence>
<comment type="catalytic activity">
    <reaction evidence="8">
        <text>4-hydroxybutanoate + 2-oxoglutarate = (R)-2-hydroxyglutarate + succinate semialdehyde</text>
        <dbReference type="Rhea" id="RHEA:24734"/>
        <dbReference type="ChEBI" id="CHEBI:15801"/>
        <dbReference type="ChEBI" id="CHEBI:16724"/>
        <dbReference type="ChEBI" id="CHEBI:16810"/>
        <dbReference type="ChEBI" id="CHEBI:57706"/>
        <dbReference type="EC" id="1.1.99.24"/>
    </reaction>
</comment>
<keyword evidence="12" id="KW-1185">Reference proteome</keyword>
<evidence type="ECO:0000259" key="10">
    <source>
        <dbReference type="Pfam" id="PF25137"/>
    </source>
</evidence>
<keyword evidence="5" id="KW-0809">Transit peptide</keyword>
<comment type="catalytic activity">
    <reaction evidence="1">
        <text>(S)-3-hydroxybutanoate + 2-oxoglutarate = (R)-2-hydroxyglutarate + acetoacetate</text>
        <dbReference type="Rhea" id="RHEA:23048"/>
        <dbReference type="ChEBI" id="CHEBI:11047"/>
        <dbReference type="ChEBI" id="CHEBI:13705"/>
        <dbReference type="ChEBI" id="CHEBI:15801"/>
        <dbReference type="ChEBI" id="CHEBI:16810"/>
        <dbReference type="EC" id="1.1.99.24"/>
    </reaction>
</comment>
<keyword evidence="7" id="KW-0496">Mitochondrion</keyword>
<evidence type="ECO:0000256" key="7">
    <source>
        <dbReference type="ARBA" id="ARBA00023128"/>
    </source>
</evidence>
<evidence type="ECO:0000256" key="3">
    <source>
        <dbReference type="ARBA" id="ARBA00010005"/>
    </source>
</evidence>
<evidence type="ECO:0000313" key="12">
    <source>
        <dbReference type="Proteomes" id="UP000469558"/>
    </source>
</evidence>
<dbReference type="InterPro" id="IPR056798">
    <property type="entry name" value="ADH_Fe_C"/>
</dbReference>
<dbReference type="GO" id="GO:0046872">
    <property type="term" value="F:metal ion binding"/>
    <property type="evidence" value="ECO:0007669"/>
    <property type="project" value="InterPro"/>
</dbReference>
<proteinExistence type="inferred from homology"/>
<evidence type="ECO:0000259" key="9">
    <source>
        <dbReference type="Pfam" id="PF00465"/>
    </source>
</evidence>
<sequence length="508" mass="54949">MVSAVRIAPTASPPPLCIEAITDLSQRAIRAMNLLRTIQYTHPPSCPCHGNPSHHHHHQPSSGLLAHAKHNLQRNFATPIDQSRQKEYAFEMAASSIRFGPGVTKEVGMDFKNMGAKRVCVVTDSTVRNLDAMRQVEEGLTREGVEFTVYDGCRVEPKDSSIKAAIAFAKPYQPDAFLAVGGGSVIDTAKLMNLYICYPDADFLDFVNAPLGKGRPIDKPLKPLIAVPTTAGTGSETTGTAIFDLVAKRAKTGIAHRNLKPTLGIVDPLNTRTMPPAVHASSGLDVLCHSLESWTAIPYYERTPRPTNPILRPAYQGANPISDIFSLQALRSTVKYLPRAVKDPEDHEAQSQMLLAATLAGVGFGNAGVHLCHGQNPGYKHSGYQVDAPIIPHGVSVAVSAPAVFRFTGPSNPDRHLAAAEAFGVDISNVKKESAGQVLGEALEKFLADLGDQPKGLKDLGFKRDHLDDLVEGTIPQARVLMLAPGLAEEVNEEREQLRKLFEDAMEH</sequence>
<feature type="domain" description="Fe-containing alcohol dehydrogenase-like C-terminal" evidence="10">
    <location>
        <begin position="317"/>
        <end position="485"/>
    </location>
</feature>
<organism evidence="11 12">
    <name type="scientific">Lachnellula suecica</name>
    <dbReference type="NCBI Taxonomy" id="602035"/>
    <lineage>
        <taxon>Eukaryota</taxon>
        <taxon>Fungi</taxon>
        <taxon>Dikarya</taxon>
        <taxon>Ascomycota</taxon>
        <taxon>Pezizomycotina</taxon>
        <taxon>Leotiomycetes</taxon>
        <taxon>Helotiales</taxon>
        <taxon>Lachnaceae</taxon>
        <taxon>Lachnellula</taxon>
    </lineage>
</organism>
<feature type="domain" description="Alcohol dehydrogenase iron-type/glycerol dehydrogenase GldA" evidence="9">
    <location>
        <begin position="95"/>
        <end position="268"/>
    </location>
</feature>
<evidence type="ECO:0000256" key="6">
    <source>
        <dbReference type="ARBA" id="ARBA00023002"/>
    </source>
</evidence>
<comment type="similarity">
    <text evidence="3">Belongs to the iron-containing alcohol dehydrogenase family. Hydroxyacid-oxoacid transhydrogenase subfamily.</text>
</comment>
<dbReference type="OrthoDB" id="339764at2759"/>
<evidence type="ECO:0000313" key="11">
    <source>
        <dbReference type="EMBL" id="TVY83204.1"/>
    </source>
</evidence>
<accession>A0A8T9CHH6</accession>
<dbReference type="EMBL" id="QGMK01000219">
    <property type="protein sequence ID" value="TVY83204.1"/>
    <property type="molecule type" value="Genomic_DNA"/>
</dbReference>
<dbReference type="Pfam" id="PF25137">
    <property type="entry name" value="ADH_Fe_C"/>
    <property type="match status" value="1"/>
</dbReference>
<dbReference type="InterPro" id="IPR039697">
    <property type="entry name" value="Alcohol_dehydrogenase_Fe"/>
</dbReference>
<evidence type="ECO:0000256" key="1">
    <source>
        <dbReference type="ARBA" id="ARBA00000813"/>
    </source>
</evidence>
<dbReference type="SUPFAM" id="SSF56796">
    <property type="entry name" value="Dehydroquinate synthase-like"/>
    <property type="match status" value="1"/>
</dbReference>
<dbReference type="CDD" id="cd08190">
    <property type="entry name" value="HOT"/>
    <property type="match status" value="1"/>
</dbReference>
<dbReference type="GO" id="GO:0005739">
    <property type="term" value="C:mitochondrion"/>
    <property type="evidence" value="ECO:0007669"/>
    <property type="project" value="UniProtKB-SubCell"/>
</dbReference>
<dbReference type="AlphaFoldDB" id="A0A8T9CHH6"/>
<comment type="subcellular location">
    <subcellularLocation>
        <location evidence="2">Mitochondrion</location>
    </subcellularLocation>
</comment>
<dbReference type="InterPro" id="IPR001670">
    <property type="entry name" value="ADH_Fe/GldA"/>
</dbReference>
<keyword evidence="6" id="KW-0560">Oxidoreductase</keyword>
<comment type="caution">
    <text evidence="11">The sequence shown here is derived from an EMBL/GenBank/DDBJ whole genome shotgun (WGS) entry which is preliminary data.</text>
</comment>
<dbReference type="FunFam" id="1.20.1090.10:FF:000003">
    <property type="entry name" value="Probable hydroxyacid-oxoacid transhydrogenase, mitochondrial"/>
    <property type="match status" value="1"/>
</dbReference>
<dbReference type="PANTHER" id="PTHR11496">
    <property type="entry name" value="ALCOHOL DEHYDROGENASE"/>
    <property type="match status" value="1"/>
</dbReference>
<dbReference type="GO" id="GO:0047988">
    <property type="term" value="F:hydroxyacid-oxoacid transhydrogenase activity"/>
    <property type="evidence" value="ECO:0007669"/>
    <property type="project" value="UniProtKB-EC"/>
</dbReference>
<reference evidence="11 12" key="1">
    <citation type="submission" date="2018-05" db="EMBL/GenBank/DDBJ databases">
        <title>Genome sequencing and assembly of the regulated plant pathogen Lachnellula willkommii and related sister species for the development of diagnostic species identification markers.</title>
        <authorList>
            <person name="Giroux E."/>
            <person name="Bilodeau G."/>
        </authorList>
    </citation>
    <scope>NUCLEOTIDE SEQUENCE [LARGE SCALE GENOMIC DNA]</scope>
    <source>
        <strain evidence="11 12">CBS 268.59</strain>
    </source>
</reference>
<name>A0A8T9CHH6_9HELO</name>
<dbReference type="FunFam" id="3.40.50.1970:FF:000009">
    <property type="entry name" value="Fe-containing alcohol dehydrogenase"/>
    <property type="match status" value="1"/>
</dbReference>
<evidence type="ECO:0000256" key="5">
    <source>
        <dbReference type="ARBA" id="ARBA00022946"/>
    </source>
</evidence>
<protein>
    <recommendedName>
        <fullName evidence="4">hydroxyacid-oxoacid transhydrogenase</fullName>
        <ecNumber evidence="4">1.1.99.24</ecNumber>
    </recommendedName>
</protein>
<dbReference type="Gene3D" id="3.40.50.1970">
    <property type="match status" value="1"/>
</dbReference>
<evidence type="ECO:0000256" key="8">
    <source>
        <dbReference type="ARBA" id="ARBA00049496"/>
    </source>
</evidence>
<dbReference type="EC" id="1.1.99.24" evidence="4"/>
<dbReference type="InterPro" id="IPR042157">
    <property type="entry name" value="HOT"/>
</dbReference>
<dbReference type="Proteomes" id="UP000469558">
    <property type="component" value="Unassembled WGS sequence"/>
</dbReference>
<dbReference type="PANTHER" id="PTHR11496:SF83">
    <property type="entry name" value="HYDROXYACID-OXOACID TRANSHYDROGENASE, MITOCHONDRIAL"/>
    <property type="match status" value="1"/>
</dbReference>
<dbReference type="GO" id="GO:0004022">
    <property type="term" value="F:alcohol dehydrogenase (NAD+) activity"/>
    <property type="evidence" value="ECO:0007669"/>
    <property type="project" value="InterPro"/>
</dbReference>
<dbReference type="Pfam" id="PF00465">
    <property type="entry name" value="Fe-ADH"/>
    <property type="match status" value="1"/>
</dbReference>
<gene>
    <name evidence="11" type="primary">Adhfe1</name>
    <name evidence="11" type="ORF">LSUE1_G001693</name>
</gene>